<dbReference type="PANTHER" id="PTHR33529">
    <property type="entry name" value="SLR0882 PROTEIN-RELATED"/>
    <property type="match status" value="1"/>
</dbReference>
<keyword evidence="3" id="KW-0812">Transmembrane</keyword>
<reference evidence="6 7" key="1">
    <citation type="submission" date="2015-05" db="EMBL/GenBank/DDBJ databases">
        <authorList>
            <person name="Wang D.B."/>
            <person name="Wang M."/>
        </authorList>
    </citation>
    <scope>NUCLEOTIDE SEQUENCE [LARGE SCALE GENOMIC DNA]</scope>
    <source>
        <strain evidence="6 7">IMCC 12053</strain>
    </source>
</reference>
<sequence>MLFGFFSLVLILVFWVNSAVSLLDKLLGDGQSARAFFYLTLLSLPSVMSRVLAIAGFAAAVFVTNRLSNESELVVVQASGYSPYRLSRSVFVFSIVVTLMIGVLSHALVPMSLREGALRRAELAQDMTAQFLTEGSFVHPGDGLTFYVREITPAGELRDIYLSRKDTTGDRQSFNATRALLVNEQNGPMLLMFDGMVQDYTNSNRTLAVTRFDSFAYALGPLFDTTAVPAPRPSSTDSYTLMRATPEELARLGTTQQEVRTLIHDRNRAPLLAIAAAMIGFATLLAGGFSRFGLWRQIVFAIVLLIVVKILDTSAAESVGRSAQLWFMAYLPAVAGLSIAYGMLWRAANPRLRPLAAVRGDAP</sequence>
<keyword evidence="7" id="KW-1185">Reference proteome</keyword>
<organism evidence="6 7">
    <name type="scientific">Celeribacter marinus</name>
    <dbReference type="NCBI Taxonomy" id="1397108"/>
    <lineage>
        <taxon>Bacteria</taxon>
        <taxon>Pseudomonadati</taxon>
        <taxon>Pseudomonadota</taxon>
        <taxon>Alphaproteobacteria</taxon>
        <taxon>Rhodobacterales</taxon>
        <taxon>Roseobacteraceae</taxon>
        <taxon>Celeribacter</taxon>
    </lineage>
</organism>
<dbReference type="Pfam" id="PF03739">
    <property type="entry name" value="LptF_LptG"/>
    <property type="match status" value="1"/>
</dbReference>
<dbReference type="AlphaFoldDB" id="A0A0P0A255"/>
<dbReference type="InterPro" id="IPR005495">
    <property type="entry name" value="LptG/LptF_permease"/>
</dbReference>
<protein>
    <submittedName>
        <fullName evidence="6">Membrane protein, putative</fullName>
    </submittedName>
</protein>
<evidence type="ECO:0000256" key="5">
    <source>
        <dbReference type="ARBA" id="ARBA00023136"/>
    </source>
</evidence>
<dbReference type="EMBL" id="CP012023">
    <property type="protein sequence ID" value="ALI54263.1"/>
    <property type="molecule type" value="Genomic_DNA"/>
</dbReference>
<evidence type="ECO:0000313" key="7">
    <source>
        <dbReference type="Proteomes" id="UP000064920"/>
    </source>
</evidence>
<accession>A0A0P0A255</accession>
<evidence type="ECO:0000256" key="3">
    <source>
        <dbReference type="ARBA" id="ARBA00022692"/>
    </source>
</evidence>
<dbReference type="PATRIC" id="fig|1397108.4.peg.327"/>
<evidence type="ECO:0000256" key="4">
    <source>
        <dbReference type="ARBA" id="ARBA00022989"/>
    </source>
</evidence>
<comment type="subcellular location">
    <subcellularLocation>
        <location evidence="1">Cell membrane</location>
        <topology evidence="1">Multi-pass membrane protein</topology>
    </subcellularLocation>
</comment>
<dbReference type="KEGG" id="cmar:IMCC12053_313"/>
<gene>
    <name evidence="6" type="ORF">IMCC12053_313</name>
</gene>
<name>A0A0P0A255_9RHOB</name>
<proteinExistence type="predicted"/>
<evidence type="ECO:0000256" key="2">
    <source>
        <dbReference type="ARBA" id="ARBA00022475"/>
    </source>
</evidence>
<keyword evidence="4" id="KW-1133">Transmembrane helix</keyword>
<dbReference type="GO" id="GO:0043190">
    <property type="term" value="C:ATP-binding cassette (ABC) transporter complex"/>
    <property type="evidence" value="ECO:0007669"/>
    <property type="project" value="TreeGrafter"/>
</dbReference>
<dbReference type="STRING" id="1397108.IMCC12053_313"/>
<dbReference type="GO" id="GO:0015920">
    <property type="term" value="P:lipopolysaccharide transport"/>
    <property type="evidence" value="ECO:0007669"/>
    <property type="project" value="TreeGrafter"/>
</dbReference>
<dbReference type="PANTHER" id="PTHR33529:SF6">
    <property type="entry name" value="YJGP_YJGQ FAMILY PERMEASE"/>
    <property type="match status" value="1"/>
</dbReference>
<evidence type="ECO:0000313" key="6">
    <source>
        <dbReference type="EMBL" id="ALI54263.1"/>
    </source>
</evidence>
<keyword evidence="5" id="KW-0472">Membrane</keyword>
<evidence type="ECO:0000256" key="1">
    <source>
        <dbReference type="ARBA" id="ARBA00004651"/>
    </source>
</evidence>
<dbReference type="Proteomes" id="UP000064920">
    <property type="component" value="Chromosome"/>
</dbReference>
<keyword evidence="2" id="KW-1003">Cell membrane</keyword>